<dbReference type="Proteomes" id="UP001049518">
    <property type="component" value="Chromosome"/>
</dbReference>
<keyword evidence="2" id="KW-1185">Reference proteome</keyword>
<organism evidence="1 2">
    <name type="scientific">Actinomadura graeca</name>
    <dbReference type="NCBI Taxonomy" id="2750812"/>
    <lineage>
        <taxon>Bacteria</taxon>
        <taxon>Bacillati</taxon>
        <taxon>Actinomycetota</taxon>
        <taxon>Actinomycetes</taxon>
        <taxon>Streptosporangiales</taxon>
        <taxon>Thermomonosporaceae</taxon>
        <taxon>Actinomadura</taxon>
    </lineage>
</organism>
<reference evidence="1" key="1">
    <citation type="submission" date="2020-07" db="EMBL/GenBank/DDBJ databases">
        <authorList>
            <person name="Tarantini F.S."/>
            <person name="Hong K.W."/>
            <person name="Chan K.G."/>
        </authorList>
    </citation>
    <scope>NUCLEOTIDE SEQUENCE</scope>
    <source>
        <strain evidence="1">32-07</strain>
    </source>
</reference>
<name>A0ABX8QUH1_9ACTN</name>
<proteinExistence type="predicted"/>
<evidence type="ECO:0008006" key="3">
    <source>
        <dbReference type="Google" id="ProtNLM"/>
    </source>
</evidence>
<sequence>MEPADDRTLLGIYLNDHLAGAAAGVELARRVAATHDDPGGRLRGLADDIAADRGALLSITMSLGIPVRRYKSMAMWAMEKAGRLKFNGRLRSRSPLSDLLELEAMRVAVEGKAACWRTLLTLADDEPDLDAAELRVLEGRAQAQILLLEELRVEAAGKAFRGTGAADDTGPAA</sequence>
<dbReference type="EMBL" id="CP059572">
    <property type="protein sequence ID" value="QXJ21859.1"/>
    <property type="molecule type" value="Genomic_DNA"/>
</dbReference>
<accession>A0ABX8QUH1</accession>
<evidence type="ECO:0000313" key="2">
    <source>
        <dbReference type="Proteomes" id="UP001049518"/>
    </source>
</evidence>
<gene>
    <name evidence="1" type="ORF">AGRA3207_002762</name>
</gene>
<evidence type="ECO:0000313" key="1">
    <source>
        <dbReference type="EMBL" id="QXJ21859.1"/>
    </source>
</evidence>
<dbReference type="RefSeq" id="WP_231335039.1">
    <property type="nucleotide sequence ID" value="NZ_CP059572.1"/>
</dbReference>
<protein>
    <recommendedName>
        <fullName evidence="3">DUF222 domain-containing protein</fullName>
    </recommendedName>
</protein>